<proteinExistence type="predicted"/>
<organism evidence="3 4">
    <name type="scientific">Cladobotryum mycophilum</name>
    <dbReference type="NCBI Taxonomy" id="491253"/>
    <lineage>
        <taxon>Eukaryota</taxon>
        <taxon>Fungi</taxon>
        <taxon>Dikarya</taxon>
        <taxon>Ascomycota</taxon>
        <taxon>Pezizomycotina</taxon>
        <taxon>Sordariomycetes</taxon>
        <taxon>Hypocreomycetidae</taxon>
        <taxon>Hypocreales</taxon>
        <taxon>Hypocreaceae</taxon>
        <taxon>Cladobotryum</taxon>
    </lineage>
</organism>
<keyword evidence="2" id="KW-1133">Transmembrane helix</keyword>
<accession>A0ABR0SY70</accession>
<keyword evidence="2" id="KW-0472">Membrane</keyword>
<evidence type="ECO:0000256" key="1">
    <source>
        <dbReference type="SAM" id="MobiDB-lite"/>
    </source>
</evidence>
<dbReference type="InterPro" id="IPR053008">
    <property type="entry name" value="Phomopsin_biosynth_assoc"/>
</dbReference>
<evidence type="ECO:0000313" key="4">
    <source>
        <dbReference type="Proteomes" id="UP001338125"/>
    </source>
</evidence>
<comment type="caution">
    <text evidence="3">The sequence shown here is derived from an EMBL/GenBank/DDBJ whole genome shotgun (WGS) entry which is preliminary data.</text>
</comment>
<evidence type="ECO:0000313" key="3">
    <source>
        <dbReference type="EMBL" id="KAK5996705.1"/>
    </source>
</evidence>
<gene>
    <name evidence="3" type="ORF">PT974_02045</name>
</gene>
<feature type="compositionally biased region" description="Basic and acidic residues" evidence="1">
    <location>
        <begin position="98"/>
        <end position="108"/>
    </location>
</feature>
<dbReference type="PANTHER" id="PTHR35896">
    <property type="entry name" value="IG-LIKE DOMAIN-CONTAINING PROTEIN"/>
    <property type="match status" value="1"/>
</dbReference>
<protein>
    <submittedName>
        <fullName evidence="3">Uncharacterized protein</fullName>
    </submittedName>
</protein>
<keyword evidence="4" id="KW-1185">Reference proteome</keyword>
<feature type="region of interest" description="Disordered" evidence="1">
    <location>
        <begin position="97"/>
        <end position="127"/>
    </location>
</feature>
<dbReference type="Proteomes" id="UP001338125">
    <property type="component" value="Unassembled WGS sequence"/>
</dbReference>
<evidence type="ECO:0000256" key="2">
    <source>
        <dbReference type="SAM" id="Phobius"/>
    </source>
</evidence>
<keyword evidence="2" id="KW-0812">Transmembrane</keyword>
<sequence length="373" mass="41417">MSGTQHLFLAGPQPGPGFQSGLGLRISPFMIRSSAQPHRTGYYHLILWLLRATAFANFAGYYTGSLMSDLFFFQVPALPSLFPPSEYELLSPIMEGPSRSRPDYEKVSNNDLELESDEGTVTPTTSWPRRRKQRTLLSTLWLCTRVVLIAASVIAWAASLWLTHLAGRELGQARGLVTDLGQEAKPEHKTPAHAFITGATLPAAGYGLVYNTSYCNGWEDPEGAKARGCVLDPTQGGWIHELCHDPALVKEWLKLPDFGWYLDPKKKQRISQEKVWAADIPGGVMTELYTAMDFHVQHCQFVMRLRIKHAMRKNRGLGYIPLDPSHMTHCLGLMTEEGLSEHKKKELTQVVLGKFGGGTEGFGLGGECYMPIG</sequence>
<dbReference type="EMBL" id="JAVFKD010000002">
    <property type="protein sequence ID" value="KAK5996705.1"/>
    <property type="molecule type" value="Genomic_DNA"/>
</dbReference>
<name>A0ABR0SY70_9HYPO</name>
<dbReference type="PANTHER" id="PTHR35896:SF3">
    <property type="entry name" value="MAJOR FACILITATOR SUPERFAMILY TRANSPORTER"/>
    <property type="match status" value="1"/>
</dbReference>
<feature type="transmembrane region" description="Helical" evidence="2">
    <location>
        <begin position="42"/>
        <end position="62"/>
    </location>
</feature>
<feature type="transmembrane region" description="Helical" evidence="2">
    <location>
        <begin position="139"/>
        <end position="162"/>
    </location>
</feature>
<reference evidence="3 4" key="1">
    <citation type="submission" date="2024-01" db="EMBL/GenBank/DDBJ databases">
        <title>Complete genome of Cladobotryum mycophilum ATHUM6906.</title>
        <authorList>
            <person name="Christinaki A.C."/>
            <person name="Myridakis A.I."/>
            <person name="Kouvelis V.N."/>
        </authorList>
    </citation>
    <scope>NUCLEOTIDE SEQUENCE [LARGE SCALE GENOMIC DNA]</scope>
    <source>
        <strain evidence="3 4">ATHUM6906</strain>
    </source>
</reference>